<reference evidence="2" key="1">
    <citation type="journal article" date="2014" name="Proc. Natl. Acad. Sci. U.S.A.">
        <title>Extensive sampling of basidiomycete genomes demonstrates inadequacy of the white-rot/brown-rot paradigm for wood decay fungi.</title>
        <authorList>
            <person name="Riley R."/>
            <person name="Salamov A.A."/>
            <person name="Brown D.W."/>
            <person name="Nagy L.G."/>
            <person name="Floudas D."/>
            <person name="Held B.W."/>
            <person name="Levasseur A."/>
            <person name="Lombard V."/>
            <person name="Morin E."/>
            <person name="Otillar R."/>
            <person name="Lindquist E.A."/>
            <person name="Sun H."/>
            <person name="LaButti K.M."/>
            <person name="Schmutz J."/>
            <person name="Jabbour D."/>
            <person name="Luo H."/>
            <person name="Baker S.E."/>
            <person name="Pisabarro A.G."/>
            <person name="Walton J.D."/>
            <person name="Blanchette R.A."/>
            <person name="Henrissat B."/>
            <person name="Martin F."/>
            <person name="Cullen D."/>
            <person name="Hibbett D.S."/>
            <person name="Grigoriev I.V."/>
        </authorList>
    </citation>
    <scope>NUCLEOTIDE SEQUENCE [LARGE SCALE GENOMIC DNA]</scope>
    <source>
        <strain evidence="2">FD-172 SS1</strain>
    </source>
</reference>
<dbReference type="AlphaFoldDB" id="A0A067LWC8"/>
<dbReference type="HOGENOM" id="CLU_2637764_0_0_1"/>
<accession>A0A067LWC8</accession>
<dbReference type="InParanoid" id="A0A067LWC8"/>
<evidence type="ECO:0000313" key="1">
    <source>
        <dbReference type="EMBL" id="KDQ07678.1"/>
    </source>
</evidence>
<gene>
    <name evidence="1" type="ORF">BOTBODRAFT_38575</name>
</gene>
<sequence length="77" mass="8345">MLTIGTTQHELVIAVVGATSCGKTTVIRKGMKGWGIGEETTLYPGGLPSTYHSLLIEPSSVSDYRSSRRVFVWSDLT</sequence>
<proteinExistence type="predicted"/>
<organism evidence="1 2">
    <name type="scientific">Botryobasidium botryosum (strain FD-172 SS1)</name>
    <dbReference type="NCBI Taxonomy" id="930990"/>
    <lineage>
        <taxon>Eukaryota</taxon>
        <taxon>Fungi</taxon>
        <taxon>Dikarya</taxon>
        <taxon>Basidiomycota</taxon>
        <taxon>Agaricomycotina</taxon>
        <taxon>Agaricomycetes</taxon>
        <taxon>Cantharellales</taxon>
        <taxon>Botryobasidiaceae</taxon>
        <taxon>Botryobasidium</taxon>
    </lineage>
</organism>
<evidence type="ECO:0000313" key="2">
    <source>
        <dbReference type="Proteomes" id="UP000027195"/>
    </source>
</evidence>
<name>A0A067LWC8_BOTB1</name>
<dbReference type="EMBL" id="KL198102">
    <property type="protein sequence ID" value="KDQ07678.1"/>
    <property type="molecule type" value="Genomic_DNA"/>
</dbReference>
<protein>
    <submittedName>
        <fullName evidence="1">Uncharacterized protein</fullName>
    </submittedName>
</protein>
<keyword evidence="2" id="KW-1185">Reference proteome</keyword>
<dbReference type="OrthoDB" id="28357at2759"/>
<dbReference type="Proteomes" id="UP000027195">
    <property type="component" value="Unassembled WGS sequence"/>
</dbReference>